<evidence type="ECO:0000313" key="3">
    <source>
        <dbReference type="Proteomes" id="UP000305451"/>
    </source>
</evidence>
<dbReference type="GO" id="GO:0004527">
    <property type="term" value="F:exonuclease activity"/>
    <property type="evidence" value="ECO:0007669"/>
    <property type="project" value="UniProtKB-KW"/>
</dbReference>
<name>A0A4S2HE87_9PROT</name>
<dbReference type="GO" id="GO:0006259">
    <property type="term" value="P:DNA metabolic process"/>
    <property type="evidence" value="ECO:0007669"/>
    <property type="project" value="UniProtKB-ARBA"/>
</dbReference>
<dbReference type="RefSeq" id="WP_135943563.1">
    <property type="nucleotide sequence ID" value="NZ_BMEI01000001.1"/>
</dbReference>
<dbReference type="GO" id="GO:0003676">
    <property type="term" value="F:nucleic acid binding"/>
    <property type="evidence" value="ECO:0007669"/>
    <property type="project" value="InterPro"/>
</dbReference>
<comment type="caution">
    <text evidence="2">The sequence shown here is derived from an EMBL/GenBank/DDBJ whole genome shotgun (WGS) entry which is preliminary data.</text>
</comment>
<protein>
    <submittedName>
        <fullName evidence="2">3'-5' exonuclease</fullName>
    </submittedName>
</protein>
<dbReference type="SMART" id="SM00479">
    <property type="entry name" value="EXOIII"/>
    <property type="match status" value="1"/>
</dbReference>
<dbReference type="EMBL" id="SRXV01000001">
    <property type="protein sequence ID" value="TGY94367.1"/>
    <property type="molecule type" value="Genomic_DNA"/>
</dbReference>
<dbReference type="Proteomes" id="UP000305451">
    <property type="component" value="Unassembled WGS sequence"/>
</dbReference>
<evidence type="ECO:0000259" key="1">
    <source>
        <dbReference type="SMART" id="SM00479"/>
    </source>
</evidence>
<dbReference type="SUPFAM" id="SSF53098">
    <property type="entry name" value="Ribonuclease H-like"/>
    <property type="match status" value="1"/>
</dbReference>
<organism evidence="2 3">
    <name type="scientific">Marinicauda pacifica</name>
    <dbReference type="NCBI Taxonomy" id="1133559"/>
    <lineage>
        <taxon>Bacteria</taxon>
        <taxon>Pseudomonadati</taxon>
        <taxon>Pseudomonadota</taxon>
        <taxon>Alphaproteobacteria</taxon>
        <taxon>Maricaulales</taxon>
        <taxon>Maricaulaceae</taxon>
        <taxon>Marinicauda</taxon>
    </lineage>
</organism>
<dbReference type="InterPro" id="IPR036397">
    <property type="entry name" value="RNaseH_sf"/>
</dbReference>
<dbReference type="OrthoDB" id="9804290at2"/>
<feature type="domain" description="Exonuclease" evidence="1">
    <location>
        <begin position="28"/>
        <end position="211"/>
    </location>
</feature>
<accession>A0A4S2HE87</accession>
<dbReference type="CDD" id="cd06127">
    <property type="entry name" value="DEDDh"/>
    <property type="match status" value="1"/>
</dbReference>
<dbReference type="AlphaFoldDB" id="A0A4S2HE87"/>
<keyword evidence="2" id="KW-0378">Hydrolase</keyword>
<keyword evidence="3" id="KW-1185">Reference proteome</keyword>
<keyword evidence="2" id="KW-0540">Nuclease</keyword>
<reference evidence="2 3" key="1">
    <citation type="journal article" date="2013" name="Int. J. Syst. Evol. Microbiol.">
        <title>Marinicauda pacifica gen. nov., sp. nov., a prosthecate alphaproteobacterium of the family Hyphomonadaceae isolated from deep seawater.</title>
        <authorList>
            <person name="Zhang X.Y."/>
            <person name="Li G.W."/>
            <person name="Wang C.S."/>
            <person name="Zhang Y.J."/>
            <person name="Xu X.W."/>
            <person name="Li H."/>
            <person name="Liu A."/>
            <person name="Liu C."/>
            <person name="Xie B.B."/>
            <person name="Qin Q.L."/>
            <person name="Xu Z."/>
            <person name="Chen X.L."/>
            <person name="Zhou B.C."/>
            <person name="Zhang Y.Z."/>
        </authorList>
    </citation>
    <scope>NUCLEOTIDE SEQUENCE [LARGE SCALE GENOMIC DNA]</scope>
    <source>
        <strain evidence="2 3">P-1 km-3</strain>
    </source>
</reference>
<dbReference type="InterPro" id="IPR012337">
    <property type="entry name" value="RNaseH-like_sf"/>
</dbReference>
<gene>
    <name evidence="2" type="ORF">E5162_03575</name>
</gene>
<dbReference type="InterPro" id="IPR013520">
    <property type="entry name" value="Ribonucl_H"/>
</dbReference>
<keyword evidence="2" id="KW-0269">Exonuclease</keyword>
<evidence type="ECO:0000313" key="2">
    <source>
        <dbReference type="EMBL" id="TGY94367.1"/>
    </source>
</evidence>
<sequence length="212" mass="23034">MFHALFAAALAAAAVQPVTPQTDPDAFVLAIIDVETTGLEPGHHEMIDIGAVYTDLEGEVLGEFFIRITPDHPERAGETARGINGFDEARWAELDASGEAEAARAFLAFHDEMAGGRTALFTAYNAHFDRAFVDAWLKEEGHGGVSDLFTYFMVDLPSLAWGRGYRGLYGGEIAQALGIEPETSDPLEHTGQSGAAWNLQFYRALMAAELRE</sequence>
<dbReference type="Gene3D" id="3.30.420.10">
    <property type="entry name" value="Ribonuclease H-like superfamily/Ribonuclease H"/>
    <property type="match status" value="1"/>
</dbReference>
<dbReference type="Pfam" id="PF00929">
    <property type="entry name" value="RNase_T"/>
    <property type="match status" value="1"/>
</dbReference>
<proteinExistence type="predicted"/>